<name>A0A841DZL4_9ACTN</name>
<evidence type="ECO:0000313" key="2">
    <source>
        <dbReference type="Proteomes" id="UP000558997"/>
    </source>
</evidence>
<proteinExistence type="predicted"/>
<organism evidence="1 2">
    <name type="scientific">Kribbella solani</name>
    <dbReference type="NCBI Taxonomy" id="236067"/>
    <lineage>
        <taxon>Bacteria</taxon>
        <taxon>Bacillati</taxon>
        <taxon>Actinomycetota</taxon>
        <taxon>Actinomycetes</taxon>
        <taxon>Propionibacteriales</taxon>
        <taxon>Kribbellaceae</taxon>
        <taxon>Kribbella</taxon>
    </lineage>
</organism>
<keyword evidence="2" id="KW-1185">Reference proteome</keyword>
<protein>
    <submittedName>
        <fullName evidence="1">Uncharacterized protein</fullName>
    </submittedName>
</protein>
<evidence type="ECO:0000313" key="1">
    <source>
        <dbReference type="EMBL" id="MBB5982226.1"/>
    </source>
</evidence>
<sequence length="34" mass="3719">MFERRFPSFVSPYEIAAASAGLTEDAIRAALDSE</sequence>
<comment type="caution">
    <text evidence="1">The sequence shown here is derived from an EMBL/GenBank/DDBJ whole genome shotgun (WGS) entry which is preliminary data.</text>
</comment>
<dbReference type="EMBL" id="JACHNF010000001">
    <property type="protein sequence ID" value="MBB5982226.1"/>
    <property type="molecule type" value="Genomic_DNA"/>
</dbReference>
<dbReference type="AlphaFoldDB" id="A0A841DZL4"/>
<accession>A0A841DZL4</accession>
<gene>
    <name evidence="1" type="ORF">HDA44_005567</name>
</gene>
<reference evidence="1 2" key="1">
    <citation type="submission" date="2020-08" db="EMBL/GenBank/DDBJ databases">
        <title>Sequencing the genomes of 1000 actinobacteria strains.</title>
        <authorList>
            <person name="Klenk H.-P."/>
        </authorList>
    </citation>
    <scope>NUCLEOTIDE SEQUENCE [LARGE SCALE GENOMIC DNA]</scope>
    <source>
        <strain evidence="1 2">DSM 17294</strain>
    </source>
</reference>
<dbReference type="Proteomes" id="UP000558997">
    <property type="component" value="Unassembled WGS sequence"/>
</dbReference>